<dbReference type="Pfam" id="PF07290">
    <property type="entry name" value="YqiJ_OB"/>
    <property type="match status" value="1"/>
</dbReference>
<feature type="domain" description="Inner membrane protein YqiJ N-terminal" evidence="3">
    <location>
        <begin position="8"/>
        <end position="113"/>
    </location>
</feature>
<dbReference type="KEGG" id="anh:A6F65_01381"/>
<keyword evidence="1" id="KW-0472">Membrane</keyword>
<organism evidence="4 5">
    <name type="scientific">Paraurantiacibacter namhicola</name>
    <dbReference type="NCBI Taxonomy" id="645517"/>
    <lineage>
        <taxon>Bacteria</taxon>
        <taxon>Pseudomonadati</taxon>
        <taxon>Pseudomonadota</taxon>
        <taxon>Alphaproteobacteria</taxon>
        <taxon>Sphingomonadales</taxon>
        <taxon>Erythrobacteraceae</taxon>
        <taxon>Paraurantiacibacter</taxon>
    </lineage>
</organism>
<dbReference type="RefSeq" id="WP_067787097.1">
    <property type="nucleotide sequence ID" value="NZ_CP016545.1"/>
</dbReference>
<evidence type="ECO:0000256" key="1">
    <source>
        <dbReference type="SAM" id="Phobius"/>
    </source>
</evidence>
<feature type="transmembrane region" description="Helical" evidence="1">
    <location>
        <begin position="66"/>
        <end position="89"/>
    </location>
</feature>
<dbReference type="Proteomes" id="UP000092698">
    <property type="component" value="Chromosome"/>
</dbReference>
<accession>A0A1C7D8B6</accession>
<evidence type="ECO:0000259" key="2">
    <source>
        <dbReference type="Pfam" id="PF07290"/>
    </source>
</evidence>
<dbReference type="InterPro" id="IPR048376">
    <property type="entry name" value="YqiJ_N"/>
</dbReference>
<evidence type="ECO:0000313" key="5">
    <source>
        <dbReference type="Proteomes" id="UP000092698"/>
    </source>
</evidence>
<feature type="transmembrane region" description="Helical" evidence="1">
    <location>
        <begin position="96"/>
        <end position="117"/>
    </location>
</feature>
<dbReference type="InterPro" id="IPR010840">
    <property type="entry name" value="YqiJ_OB"/>
</dbReference>
<reference evidence="4 5" key="1">
    <citation type="submission" date="2016-07" db="EMBL/GenBank/DDBJ databases">
        <title>Complete genome sequence of Altererythrobacter namhicola JCM 16345T, containing esterase-encoding genes.</title>
        <authorList>
            <person name="Cheng H."/>
            <person name="Wu Y.-H."/>
            <person name="Jian S.-L."/>
            <person name="Huo Y.-Y."/>
            <person name="Wang C.-S."/>
            <person name="Xu X.-W."/>
        </authorList>
    </citation>
    <scope>NUCLEOTIDE SEQUENCE [LARGE SCALE GENOMIC DNA]</scope>
    <source>
        <strain evidence="4 5">JCM 16345</strain>
    </source>
</reference>
<dbReference type="OrthoDB" id="7207054at2"/>
<keyword evidence="1" id="KW-0812">Transmembrane</keyword>
<evidence type="ECO:0000259" key="3">
    <source>
        <dbReference type="Pfam" id="PF21001"/>
    </source>
</evidence>
<feature type="transmembrane region" description="Helical" evidence="1">
    <location>
        <begin position="7"/>
        <end position="28"/>
    </location>
</feature>
<name>A0A1C7D8B6_9SPHN</name>
<dbReference type="STRING" id="645517.A6F65_01381"/>
<dbReference type="EMBL" id="CP016545">
    <property type="protein sequence ID" value="ANU07687.1"/>
    <property type="molecule type" value="Genomic_DNA"/>
</dbReference>
<feature type="domain" description="Inner membrane protein YqiJ OB-fold" evidence="2">
    <location>
        <begin position="136"/>
        <end position="196"/>
    </location>
</feature>
<dbReference type="AlphaFoldDB" id="A0A1C7D8B6"/>
<protein>
    <submittedName>
        <fullName evidence="4">Inner membrane protein YqiJ</fullName>
    </submittedName>
</protein>
<proteinExistence type="predicted"/>
<keyword evidence="1" id="KW-1133">Transmembrane helix</keyword>
<sequence>MSLFADYNLPFAIAFGLMGLLLVLQLVGMGDYDFDADLDADGVGDPTSAGFGGAILSILGLGKVPLFVWLVVFLLIFAVLGMGIQALAADLTGSALFPWLAALFSAGGAIPATAVVARPIGHLMPKDETSAVGLQSLVGRRGIVTTGTARRGSPARTRVYDRHGQSHHVMMEPHEGTGEVGEGQEVLLVRREGQLFYGQPSAERKLSPTG</sequence>
<dbReference type="Pfam" id="PF21001">
    <property type="entry name" value="YqiJ_N"/>
    <property type="match status" value="1"/>
</dbReference>
<keyword evidence="5" id="KW-1185">Reference proteome</keyword>
<gene>
    <name evidence="4" type="primary">yqiJ</name>
    <name evidence="4" type="ORF">A6F65_01381</name>
</gene>
<evidence type="ECO:0000313" key="4">
    <source>
        <dbReference type="EMBL" id="ANU07687.1"/>
    </source>
</evidence>